<proteinExistence type="predicted"/>
<dbReference type="Proteomes" id="UP000190897">
    <property type="component" value="Unassembled WGS sequence"/>
</dbReference>
<dbReference type="EMBL" id="FUZA01000001">
    <property type="protein sequence ID" value="SKB58862.1"/>
    <property type="molecule type" value="Genomic_DNA"/>
</dbReference>
<dbReference type="OrthoDB" id="965682at2"/>
<evidence type="ECO:0008006" key="3">
    <source>
        <dbReference type="Google" id="ProtNLM"/>
    </source>
</evidence>
<reference evidence="2" key="1">
    <citation type="submission" date="2017-02" db="EMBL/GenBank/DDBJ databases">
        <authorList>
            <person name="Varghese N."/>
            <person name="Submissions S."/>
        </authorList>
    </citation>
    <scope>NUCLEOTIDE SEQUENCE [LARGE SCALE GENOMIC DNA]</scope>
    <source>
        <strain evidence="2">DSM 22270</strain>
    </source>
</reference>
<protein>
    <recommendedName>
        <fullName evidence="3">Addiction module component</fullName>
    </recommendedName>
</protein>
<keyword evidence="2" id="KW-1185">Reference proteome</keyword>
<gene>
    <name evidence="1" type="ORF">SAMN05660293_01261</name>
</gene>
<organism evidence="1 2">
    <name type="scientific">Dyadobacter psychrophilus</name>
    <dbReference type="NCBI Taxonomy" id="651661"/>
    <lineage>
        <taxon>Bacteria</taxon>
        <taxon>Pseudomonadati</taxon>
        <taxon>Bacteroidota</taxon>
        <taxon>Cytophagia</taxon>
        <taxon>Cytophagales</taxon>
        <taxon>Spirosomataceae</taxon>
        <taxon>Dyadobacter</taxon>
    </lineage>
</organism>
<name>A0A1T5CH86_9BACT</name>
<dbReference type="STRING" id="651661.SAMN05660293_01261"/>
<accession>A0A1T5CH86</accession>
<dbReference type="RefSeq" id="WP_082213739.1">
    <property type="nucleotide sequence ID" value="NZ_FUZA01000001.1"/>
</dbReference>
<dbReference type="AlphaFoldDB" id="A0A1T5CH86"/>
<evidence type="ECO:0000313" key="2">
    <source>
        <dbReference type="Proteomes" id="UP000190897"/>
    </source>
</evidence>
<evidence type="ECO:0000313" key="1">
    <source>
        <dbReference type="EMBL" id="SKB58862.1"/>
    </source>
</evidence>
<sequence length="71" mass="8074">MVSINISVDQLIEVINGMDEVEKIQIKSALEDDYVISEEAKAELLKRKKEFLAGNISSKSWSEIKARYESI</sequence>